<feature type="compositionally biased region" description="Polar residues" evidence="1">
    <location>
        <begin position="64"/>
        <end position="76"/>
    </location>
</feature>
<gene>
    <name evidence="2" type="ORF">DAPPUDRAFT_311360</name>
</gene>
<evidence type="ECO:0000313" key="2">
    <source>
        <dbReference type="EMBL" id="EFX88402.1"/>
    </source>
</evidence>
<dbReference type="OrthoDB" id="10328838at2759"/>
<name>E9FWN4_DAPPU</name>
<feature type="region of interest" description="Disordered" evidence="1">
    <location>
        <begin position="46"/>
        <end position="87"/>
    </location>
</feature>
<evidence type="ECO:0000313" key="3">
    <source>
        <dbReference type="Proteomes" id="UP000000305"/>
    </source>
</evidence>
<dbReference type="InParanoid" id="E9FWN4"/>
<accession>E9FWN4</accession>
<dbReference type="HOGENOM" id="CLU_970646_0_0_1"/>
<feature type="compositionally biased region" description="Basic and acidic residues" evidence="1">
    <location>
        <begin position="46"/>
        <end position="55"/>
    </location>
</feature>
<dbReference type="EMBL" id="GL732526">
    <property type="protein sequence ID" value="EFX88402.1"/>
    <property type="molecule type" value="Genomic_DNA"/>
</dbReference>
<dbReference type="Proteomes" id="UP000000305">
    <property type="component" value="Unassembled WGS sequence"/>
</dbReference>
<feature type="region of interest" description="Disordered" evidence="1">
    <location>
        <begin position="250"/>
        <end position="287"/>
    </location>
</feature>
<organism evidence="2 3">
    <name type="scientific">Daphnia pulex</name>
    <name type="common">Water flea</name>
    <dbReference type="NCBI Taxonomy" id="6669"/>
    <lineage>
        <taxon>Eukaryota</taxon>
        <taxon>Metazoa</taxon>
        <taxon>Ecdysozoa</taxon>
        <taxon>Arthropoda</taxon>
        <taxon>Crustacea</taxon>
        <taxon>Branchiopoda</taxon>
        <taxon>Diplostraca</taxon>
        <taxon>Cladocera</taxon>
        <taxon>Anomopoda</taxon>
        <taxon>Daphniidae</taxon>
        <taxon>Daphnia</taxon>
    </lineage>
</organism>
<dbReference type="AlphaFoldDB" id="E9FWN4"/>
<reference evidence="2 3" key="1">
    <citation type="journal article" date="2011" name="Science">
        <title>The ecoresponsive genome of Daphnia pulex.</title>
        <authorList>
            <person name="Colbourne J.K."/>
            <person name="Pfrender M.E."/>
            <person name="Gilbert D."/>
            <person name="Thomas W.K."/>
            <person name="Tucker A."/>
            <person name="Oakley T.H."/>
            <person name="Tokishita S."/>
            <person name="Aerts A."/>
            <person name="Arnold G.J."/>
            <person name="Basu M.K."/>
            <person name="Bauer D.J."/>
            <person name="Caceres C.E."/>
            <person name="Carmel L."/>
            <person name="Casola C."/>
            <person name="Choi J.H."/>
            <person name="Detter J.C."/>
            <person name="Dong Q."/>
            <person name="Dusheyko S."/>
            <person name="Eads B.D."/>
            <person name="Frohlich T."/>
            <person name="Geiler-Samerotte K.A."/>
            <person name="Gerlach D."/>
            <person name="Hatcher P."/>
            <person name="Jogdeo S."/>
            <person name="Krijgsveld J."/>
            <person name="Kriventseva E.V."/>
            <person name="Kultz D."/>
            <person name="Laforsch C."/>
            <person name="Lindquist E."/>
            <person name="Lopez J."/>
            <person name="Manak J.R."/>
            <person name="Muller J."/>
            <person name="Pangilinan J."/>
            <person name="Patwardhan R.P."/>
            <person name="Pitluck S."/>
            <person name="Pritham E.J."/>
            <person name="Rechtsteiner A."/>
            <person name="Rho M."/>
            <person name="Rogozin I.B."/>
            <person name="Sakarya O."/>
            <person name="Salamov A."/>
            <person name="Schaack S."/>
            <person name="Shapiro H."/>
            <person name="Shiga Y."/>
            <person name="Skalitzky C."/>
            <person name="Smith Z."/>
            <person name="Souvorov A."/>
            <person name="Sung W."/>
            <person name="Tang Z."/>
            <person name="Tsuchiya D."/>
            <person name="Tu H."/>
            <person name="Vos H."/>
            <person name="Wang M."/>
            <person name="Wolf Y.I."/>
            <person name="Yamagata H."/>
            <person name="Yamada T."/>
            <person name="Ye Y."/>
            <person name="Shaw J.R."/>
            <person name="Andrews J."/>
            <person name="Crease T.J."/>
            <person name="Tang H."/>
            <person name="Lucas S.M."/>
            <person name="Robertson H.M."/>
            <person name="Bork P."/>
            <person name="Koonin E.V."/>
            <person name="Zdobnov E.M."/>
            <person name="Grigoriev I.V."/>
            <person name="Lynch M."/>
            <person name="Boore J.L."/>
        </authorList>
    </citation>
    <scope>NUCLEOTIDE SEQUENCE [LARGE SCALE GENOMIC DNA]</scope>
</reference>
<dbReference type="KEGG" id="dpx:DAPPUDRAFT_311360"/>
<proteinExistence type="predicted"/>
<protein>
    <submittedName>
        <fullName evidence="2">Uncharacterized protein</fullName>
    </submittedName>
</protein>
<keyword evidence="3" id="KW-1185">Reference proteome</keyword>
<evidence type="ECO:0000256" key="1">
    <source>
        <dbReference type="SAM" id="MobiDB-lite"/>
    </source>
</evidence>
<sequence length="287" mass="32008">MNTFLKSQAERAKRAIGAGFFSKPKPAQEAAQRAFTESKLNEKIIPEALKSDKLPNSKVGASVDSPQFSPTQSAQQPEDKTKESNQKTSKLTYFQAQFKKYVCSFKSQIYSGQNQTLMSEAEEAKAIMFAIQLFICLTQFLAPALREFLATKKLLPRNSTIDGYKYLKTMLKMSKQNANFLSPGGGKGLDLQYVQTAFNGRNAVCHGVLPDILAEWHKFLHSWIELCYLINAPEAAKAIKLVHDRLIAEEEQNNPKSPPVPVNVTIENLPEPDPQQDDQDEPVTPTG</sequence>